<reference evidence="2" key="1">
    <citation type="submission" date="2022-11" db="UniProtKB">
        <authorList>
            <consortium name="WormBaseParasite"/>
        </authorList>
    </citation>
    <scope>IDENTIFICATION</scope>
</reference>
<dbReference type="Proteomes" id="UP000887580">
    <property type="component" value="Unplaced"/>
</dbReference>
<organism evidence="1 2">
    <name type="scientific">Panagrolaimus sp. PS1159</name>
    <dbReference type="NCBI Taxonomy" id="55785"/>
    <lineage>
        <taxon>Eukaryota</taxon>
        <taxon>Metazoa</taxon>
        <taxon>Ecdysozoa</taxon>
        <taxon>Nematoda</taxon>
        <taxon>Chromadorea</taxon>
        <taxon>Rhabditida</taxon>
        <taxon>Tylenchina</taxon>
        <taxon>Panagrolaimomorpha</taxon>
        <taxon>Panagrolaimoidea</taxon>
        <taxon>Panagrolaimidae</taxon>
        <taxon>Panagrolaimus</taxon>
    </lineage>
</organism>
<dbReference type="WBParaSite" id="PS1159_v2.g9333.t1">
    <property type="protein sequence ID" value="PS1159_v2.g9333.t1"/>
    <property type="gene ID" value="PS1159_v2.g9333"/>
</dbReference>
<sequence length="305" mass="34924">MSCQKCVDLYNRVKKATIASRQSTFPSVLELAYMVNLEYYIDMKYDCIHNIIESKNAKIKISEIIQFLDERHWQLGTRVADKGFKCTSFLNRPAKQLVIVHRGTELKNMPQIATDIRIATNRITPEIIAKADWHTLQSLLNNTLKFNEKTRIFERNEYSVTITGHSLGGWLAQLCTLLYKHPKFFPVGPRGTIYFENNAFLDMNRSYNLHCVAFDSPGANAILTKLKDEPGWLNGGPRDVEIALEELDITVYLANKNLVNTCGKHMKCVKKIDVMTNASRWTKLNPFASHSMEGILAYFKNNPNE</sequence>
<name>A0AC35GW03_9BILA</name>
<evidence type="ECO:0000313" key="2">
    <source>
        <dbReference type="WBParaSite" id="PS1159_v2.g9333.t1"/>
    </source>
</evidence>
<protein>
    <submittedName>
        <fullName evidence="2">Fungal lipase-like domain-containing protein</fullName>
    </submittedName>
</protein>
<evidence type="ECO:0000313" key="1">
    <source>
        <dbReference type="Proteomes" id="UP000887580"/>
    </source>
</evidence>
<accession>A0AC35GW03</accession>
<proteinExistence type="predicted"/>